<dbReference type="InterPro" id="IPR013083">
    <property type="entry name" value="Znf_RING/FYVE/PHD"/>
</dbReference>
<dbReference type="SUPFAM" id="SSF57903">
    <property type="entry name" value="FYVE/PHD zinc finger"/>
    <property type="match status" value="1"/>
</dbReference>
<feature type="compositionally biased region" description="Polar residues" evidence="5">
    <location>
        <begin position="574"/>
        <end position="591"/>
    </location>
</feature>
<keyword evidence="4" id="KW-0156">Chromatin regulator</keyword>
<dbReference type="InterPro" id="IPR001214">
    <property type="entry name" value="SET_dom"/>
</dbReference>
<reference evidence="8" key="1">
    <citation type="journal article" date="2017" name="Nat. Microbiol.">
        <title>Global analysis of biosynthetic gene clusters reveals vast potential of secondary metabolite production in Penicillium species.</title>
        <authorList>
            <person name="Nielsen J.C."/>
            <person name="Grijseels S."/>
            <person name="Prigent S."/>
            <person name="Ji B."/>
            <person name="Dainat J."/>
            <person name="Nielsen K.F."/>
            <person name="Frisvad J.C."/>
            <person name="Workman M."/>
            <person name="Nielsen J."/>
        </authorList>
    </citation>
    <scope>NUCLEOTIDE SEQUENCE [LARGE SCALE GENOMIC DNA]</scope>
    <source>
        <strain evidence="8">IBT 29525</strain>
    </source>
</reference>
<dbReference type="Pfam" id="PF00856">
    <property type="entry name" value="SET"/>
    <property type="match status" value="1"/>
</dbReference>
<feature type="compositionally biased region" description="Polar residues" evidence="5">
    <location>
        <begin position="813"/>
        <end position="842"/>
    </location>
</feature>
<dbReference type="GO" id="GO:0034967">
    <property type="term" value="C:Set3 complex"/>
    <property type="evidence" value="ECO:0007669"/>
    <property type="project" value="TreeGrafter"/>
</dbReference>
<feature type="region of interest" description="Disordered" evidence="5">
    <location>
        <begin position="460"/>
        <end position="542"/>
    </location>
</feature>
<organism evidence="7 8">
    <name type="scientific">Penicillium solitum</name>
    <dbReference type="NCBI Taxonomy" id="60172"/>
    <lineage>
        <taxon>Eukaryota</taxon>
        <taxon>Fungi</taxon>
        <taxon>Dikarya</taxon>
        <taxon>Ascomycota</taxon>
        <taxon>Pezizomycotina</taxon>
        <taxon>Eurotiomycetes</taxon>
        <taxon>Eurotiomycetidae</taxon>
        <taxon>Eurotiales</taxon>
        <taxon>Aspergillaceae</taxon>
        <taxon>Penicillium</taxon>
    </lineage>
</organism>
<dbReference type="AlphaFoldDB" id="A0A1V6QRE7"/>
<keyword evidence="2" id="KW-0863">Zinc-finger</keyword>
<feature type="region of interest" description="Disordered" evidence="5">
    <location>
        <begin position="98"/>
        <end position="197"/>
    </location>
</feature>
<dbReference type="EMBL" id="MDYO01000048">
    <property type="protein sequence ID" value="OQD91784.1"/>
    <property type="molecule type" value="Genomic_DNA"/>
</dbReference>
<evidence type="ECO:0000256" key="2">
    <source>
        <dbReference type="ARBA" id="ARBA00022771"/>
    </source>
</evidence>
<evidence type="ECO:0000259" key="6">
    <source>
        <dbReference type="PROSITE" id="PS50280"/>
    </source>
</evidence>
<sequence>MTDTSSLAITHATTDSYPVHAHRGSPAAVDGAASDSGAPDEEPYTIKCICSFDEDDGNTVFCEGCETWQHILCYYPDKKVPDVHNCVDCEPRPLDNRRAHERQRLRRIREKSEDGDRKPRRSGPKTNKRKSNDADGNAFGHRRHDSGSREQPPVKKARVSRRPSTSMSGISAPPGLSAESRNRRSSTSVAMSPTSIPGPSIPYYSDEFLSLYDRDDQFVESKSILNYGVDFVNEIVAWLKDPQILARVADGLSVEDFAKRSEEAMDRSRWPSLATETITDSTIEINGKHPVHKILKTRDPIEKDDIVGEIFGKLGHVKDYKKLDSNRWEELGHAMPFVFFNRQLDLYIDSRQEGNELRYVRRSCEANVNLKIYITNGRQYHFCFVAKKPIPANSEITTMWYFDDSFFHADATVKEEFKDRVVDPKDAAICISTTLANLGGCACGTPQACVLNKLDRRAKPGGLANKHAKPKPKGKGKGKKPKTLGLPTDIGRAGSETTKNPDENDPAADARSTSGSARGRHTGSRDLSPTASQQLTLPELSSRERRKIADAEKQFQQLEQLKPVNPKKKKRSSGPATHSTPATVSSSTQTGYDFKPYHEPGPSRSSEVAGSSSRRDVAYVDAQIELDAGDIELDFLLEARRKRGYRLGYISRMMMMKAQWCAGLHVALDESQRDAFEAGDSSVVPPGVLPFWFGYYPHPLDDRSHIELLSDDCELMGIAPGNGPVALPLRWSFHQSKYPQPPVKYNGIEIRGMHYDRPARRVQGDVEESSASVSTSDPAVPPYWPSTAAHTFRIPGPGNRRNLHGFMPPPRASNLQSALSPGSMSTGSLASPSSHDTASPISLVPSSGSALAATPAKKKLSLGDYLIRRGTMTTTPTSEPTPAPAPPPAPPPAPGPLRSETRIRAQHFIAITTVFGDNHQPPPSRTEAGGDKNEPSDSRDISMEDAPETTPTKNPSISS</sequence>
<dbReference type="Gene3D" id="2.170.270.10">
    <property type="entry name" value="SET domain"/>
    <property type="match status" value="1"/>
</dbReference>
<feature type="compositionally biased region" description="Pro residues" evidence="5">
    <location>
        <begin position="879"/>
        <end position="895"/>
    </location>
</feature>
<evidence type="ECO:0000256" key="4">
    <source>
        <dbReference type="ARBA" id="ARBA00022853"/>
    </source>
</evidence>
<dbReference type="PANTHER" id="PTHR46462:SF3">
    <property type="entry name" value="UPSET, ISOFORM A"/>
    <property type="match status" value="1"/>
</dbReference>
<feature type="compositionally biased region" description="Basic residues" evidence="5">
    <location>
        <begin position="99"/>
        <end position="109"/>
    </location>
</feature>
<dbReference type="InterPro" id="IPR046341">
    <property type="entry name" value="SET_dom_sf"/>
</dbReference>
<accession>A0A1V6QRE7</accession>
<feature type="compositionally biased region" description="Polar residues" evidence="5">
    <location>
        <begin position="525"/>
        <end position="536"/>
    </location>
</feature>
<gene>
    <name evidence="7" type="ORF">PENSOL_c048G08953</name>
</gene>
<keyword evidence="3" id="KW-0862">Zinc</keyword>
<dbReference type="GO" id="GO:0006325">
    <property type="term" value="P:chromatin organization"/>
    <property type="evidence" value="ECO:0007669"/>
    <property type="project" value="UniProtKB-KW"/>
</dbReference>
<proteinExistence type="predicted"/>
<feature type="region of interest" description="Disordered" evidence="5">
    <location>
        <begin position="761"/>
        <end position="842"/>
    </location>
</feature>
<feature type="compositionally biased region" description="Basic and acidic residues" evidence="5">
    <location>
        <begin position="928"/>
        <end position="942"/>
    </location>
</feature>
<dbReference type="Gene3D" id="3.30.40.10">
    <property type="entry name" value="Zinc/RING finger domain, C3HC4 (zinc finger)"/>
    <property type="match status" value="1"/>
</dbReference>
<comment type="caution">
    <text evidence="7">The sequence shown here is derived from an EMBL/GenBank/DDBJ whole genome shotgun (WGS) entry which is preliminary data.</text>
</comment>
<dbReference type="SMART" id="SM00317">
    <property type="entry name" value="SET"/>
    <property type="match status" value="1"/>
</dbReference>
<dbReference type="STRING" id="60172.A0A1V6QRE7"/>
<feature type="region of interest" description="Disordered" evidence="5">
    <location>
        <begin position="871"/>
        <end position="898"/>
    </location>
</feature>
<feature type="compositionally biased region" description="Low complexity" evidence="5">
    <location>
        <begin position="24"/>
        <end position="37"/>
    </location>
</feature>
<dbReference type="GO" id="GO:0006355">
    <property type="term" value="P:regulation of DNA-templated transcription"/>
    <property type="evidence" value="ECO:0007669"/>
    <property type="project" value="TreeGrafter"/>
</dbReference>
<keyword evidence="8" id="KW-1185">Reference proteome</keyword>
<evidence type="ECO:0000256" key="5">
    <source>
        <dbReference type="SAM" id="MobiDB-lite"/>
    </source>
</evidence>
<protein>
    <recommendedName>
        <fullName evidence="6">SET domain-containing protein</fullName>
    </recommendedName>
</protein>
<feature type="compositionally biased region" description="Low complexity" evidence="5">
    <location>
        <begin position="603"/>
        <end position="612"/>
    </location>
</feature>
<evidence type="ECO:0000313" key="8">
    <source>
        <dbReference type="Proteomes" id="UP000191612"/>
    </source>
</evidence>
<feature type="domain" description="SET" evidence="6">
    <location>
        <begin position="276"/>
        <end position="401"/>
    </location>
</feature>
<name>A0A1V6QRE7_9EURO</name>
<dbReference type="GO" id="GO:0008270">
    <property type="term" value="F:zinc ion binding"/>
    <property type="evidence" value="ECO:0007669"/>
    <property type="project" value="UniProtKB-KW"/>
</dbReference>
<feature type="region of interest" description="Disordered" evidence="5">
    <location>
        <begin position="17"/>
        <end position="39"/>
    </location>
</feature>
<evidence type="ECO:0000313" key="7">
    <source>
        <dbReference type="EMBL" id="OQD91784.1"/>
    </source>
</evidence>
<dbReference type="GO" id="GO:0070210">
    <property type="term" value="C:Rpd3L-Expanded complex"/>
    <property type="evidence" value="ECO:0007669"/>
    <property type="project" value="TreeGrafter"/>
</dbReference>
<evidence type="ECO:0000256" key="3">
    <source>
        <dbReference type="ARBA" id="ARBA00022833"/>
    </source>
</evidence>
<feature type="region of interest" description="Disordered" evidence="5">
    <location>
        <begin position="555"/>
        <end position="612"/>
    </location>
</feature>
<keyword evidence="1" id="KW-0479">Metal-binding</keyword>
<dbReference type="SMART" id="SM00249">
    <property type="entry name" value="PHD"/>
    <property type="match status" value="1"/>
</dbReference>
<feature type="compositionally biased region" description="Polar residues" evidence="5">
    <location>
        <begin position="949"/>
        <end position="959"/>
    </location>
</feature>
<dbReference type="PROSITE" id="PS50280">
    <property type="entry name" value="SET"/>
    <property type="match status" value="1"/>
</dbReference>
<feature type="compositionally biased region" description="Basic residues" evidence="5">
    <location>
        <begin position="466"/>
        <end position="482"/>
    </location>
</feature>
<feature type="region of interest" description="Disordered" evidence="5">
    <location>
        <begin position="912"/>
        <end position="959"/>
    </location>
</feature>
<evidence type="ECO:0000256" key="1">
    <source>
        <dbReference type="ARBA" id="ARBA00022723"/>
    </source>
</evidence>
<dbReference type="Proteomes" id="UP000191612">
    <property type="component" value="Unassembled WGS sequence"/>
</dbReference>
<feature type="compositionally biased region" description="Polar residues" evidence="5">
    <location>
        <begin position="185"/>
        <end position="197"/>
    </location>
</feature>
<dbReference type="SUPFAM" id="SSF82199">
    <property type="entry name" value="SET domain"/>
    <property type="match status" value="1"/>
</dbReference>
<dbReference type="InterPro" id="IPR011011">
    <property type="entry name" value="Znf_FYVE_PHD"/>
</dbReference>
<dbReference type="InterPro" id="IPR001965">
    <property type="entry name" value="Znf_PHD"/>
</dbReference>
<dbReference type="PANTHER" id="PTHR46462">
    <property type="entry name" value="UPSET, ISOFORM A"/>
    <property type="match status" value="1"/>
</dbReference>
<feature type="compositionally biased region" description="Basic residues" evidence="5">
    <location>
        <begin position="118"/>
        <end position="129"/>
    </location>
</feature>